<proteinExistence type="predicted"/>
<dbReference type="InterPro" id="IPR051678">
    <property type="entry name" value="AGP_Transferase"/>
</dbReference>
<dbReference type="STRING" id="1314773.A0A3N2Q5I2"/>
<keyword evidence="1" id="KW-0175">Coiled coil</keyword>
<evidence type="ECO:0000259" key="3">
    <source>
        <dbReference type="Pfam" id="PF01636"/>
    </source>
</evidence>
<feature type="region of interest" description="Disordered" evidence="2">
    <location>
        <begin position="456"/>
        <end position="481"/>
    </location>
</feature>
<protein>
    <recommendedName>
        <fullName evidence="3">Aminoglycoside phosphotransferase domain-containing protein</fullName>
    </recommendedName>
</protein>
<gene>
    <name evidence="4" type="ORF">SODALDRAFT_374409</name>
</gene>
<dbReference type="Proteomes" id="UP000272025">
    <property type="component" value="Unassembled WGS sequence"/>
</dbReference>
<dbReference type="Pfam" id="PF01636">
    <property type="entry name" value="APH"/>
    <property type="match status" value="1"/>
</dbReference>
<feature type="compositionally biased region" description="Pro residues" evidence="2">
    <location>
        <begin position="251"/>
        <end position="262"/>
    </location>
</feature>
<name>A0A3N2Q5I2_SODAK</name>
<dbReference type="OrthoDB" id="5239298at2759"/>
<accession>A0A3N2Q5I2</accession>
<evidence type="ECO:0000313" key="5">
    <source>
        <dbReference type="Proteomes" id="UP000272025"/>
    </source>
</evidence>
<dbReference type="InterPro" id="IPR011009">
    <property type="entry name" value="Kinase-like_dom_sf"/>
</dbReference>
<keyword evidence="5" id="KW-1185">Reference proteome</keyword>
<dbReference type="AlphaFoldDB" id="A0A3N2Q5I2"/>
<dbReference type="GeneID" id="39583155"/>
<organism evidence="4 5">
    <name type="scientific">Sodiomyces alkalinus (strain CBS 110278 / VKM F-3762 / F11)</name>
    <name type="common">Alkaliphilic filamentous fungus</name>
    <dbReference type="NCBI Taxonomy" id="1314773"/>
    <lineage>
        <taxon>Eukaryota</taxon>
        <taxon>Fungi</taxon>
        <taxon>Dikarya</taxon>
        <taxon>Ascomycota</taxon>
        <taxon>Pezizomycotina</taxon>
        <taxon>Sordariomycetes</taxon>
        <taxon>Hypocreomycetidae</taxon>
        <taxon>Glomerellales</taxon>
        <taxon>Plectosphaerellaceae</taxon>
        <taxon>Sodiomyces</taxon>
    </lineage>
</organism>
<evidence type="ECO:0000313" key="4">
    <source>
        <dbReference type="EMBL" id="ROT42031.1"/>
    </source>
</evidence>
<feature type="region of interest" description="Disordered" evidence="2">
    <location>
        <begin position="229"/>
        <end position="306"/>
    </location>
</feature>
<dbReference type="PANTHER" id="PTHR21310">
    <property type="entry name" value="AMINOGLYCOSIDE PHOSPHOTRANSFERASE-RELATED-RELATED"/>
    <property type="match status" value="1"/>
</dbReference>
<feature type="compositionally biased region" description="Low complexity" evidence="2">
    <location>
        <begin position="263"/>
        <end position="276"/>
    </location>
</feature>
<feature type="compositionally biased region" description="Basic and acidic residues" evidence="2">
    <location>
        <begin position="456"/>
        <end position="477"/>
    </location>
</feature>
<evidence type="ECO:0000256" key="2">
    <source>
        <dbReference type="SAM" id="MobiDB-lite"/>
    </source>
</evidence>
<sequence>MKPGCLCPAPVIITAATPALACFSESGTRNGSAALRSFGSLRLRHGAERIQMKDNHQGLIEAFPSSLSHPSKSSRLSLSSPTRPSLALCQNTHESLSATRFLHLSKTTTQTHTCTQSETMVATPLIYLGAAVALAGYVSASTFDRELAVRTFRFPDAVPMDKRQASGGQYQCHADCGGTINGAKDGDHCSDNAWRDLLDTCLICVDTYPIWQYYGESVSEAAAACGLTVEPGTPARPSEGGEEEEETPEPSAEPEPTSPPTAAPEASSEPEPTPSTLSEDAERTVAPTRASNETLSEPSHIGTNAGVRLSGTGSVVGLSLFHPDPCSESECVLLARCLSSTVTHSSEILSNQWMLPVASSCHGCHLMGLNTQPRPLAPKKSNPLYPHIQVRDAIAFAFSPSAHTQAQNFTSDALLNRPSLKSRCFSQTRHEPQGLKDSKKSNSRVQAFVSAHLRIESRSTAETTTEHRRNGSEESYRTEPNNDVSSIVKENHHPQQLRQIRLYLYDADAEESAWTNEPKDPYDTIPSLGLVRIMLLDYIVDNELPFPMLFNITPFTNGACNRLFKVEFPEGKEMPEGLPRVMILRFTAPIDPFYQTESEVSTMWWLASKGGVPVPQVFYFDSTAKNATNLEWTLMEYVEGDTLRDLTEKMNPPLANDKKMAIGAEISQHLEHVRDLRFDKIGSLYCDWDTGDFHVGPLVDFEYFEGRRLDFPALRGPFDSISEYFKSLMEIQQMEAIQELENDRKQLQKQLGLESWEAVVAYAKTHPEIKLPVSVRQMVERAEAINDRLMPKLLAYLQRLPTSENGDGKAEDQLGPVDGWHTELMHPDLHMGNVLVAGRQRLQSIVDWDWTTLMPPPLVVWVPYLDSYFQGHKRSKRVPNATALQLREILSPQGLEWTQTDIHKSIIVSETFSPPERYTTPKALALRAVGEVVKNASRLNDEQAAWLSNAIKFLDEEEQVNIKETIVQNMVAK</sequence>
<dbReference type="EMBL" id="ML119051">
    <property type="protein sequence ID" value="ROT42031.1"/>
    <property type="molecule type" value="Genomic_DNA"/>
</dbReference>
<dbReference type="PANTHER" id="PTHR21310:SF13">
    <property type="entry name" value="AMINOGLYCOSIDE PHOSPHOTRANSFERASE DOMAIN-CONTAINING PROTEIN"/>
    <property type="match status" value="1"/>
</dbReference>
<reference evidence="4 5" key="1">
    <citation type="journal article" date="2018" name="Mol. Ecol.">
        <title>The obligate alkalophilic soda-lake fungus Sodiomyces alkalinus has shifted to a protein diet.</title>
        <authorList>
            <person name="Grum-Grzhimaylo A.A."/>
            <person name="Falkoski D.L."/>
            <person name="van den Heuvel J."/>
            <person name="Valero-Jimenez C.A."/>
            <person name="Min B."/>
            <person name="Choi I.G."/>
            <person name="Lipzen A."/>
            <person name="Daum C.G."/>
            <person name="Aanen D.K."/>
            <person name="Tsang A."/>
            <person name="Henrissat B."/>
            <person name="Bilanenko E.N."/>
            <person name="de Vries R.P."/>
            <person name="van Kan J.A.L."/>
            <person name="Grigoriev I.V."/>
            <person name="Debets A.J.M."/>
        </authorList>
    </citation>
    <scope>NUCLEOTIDE SEQUENCE [LARGE SCALE GENOMIC DNA]</scope>
    <source>
        <strain evidence="4 5">F11</strain>
    </source>
</reference>
<evidence type="ECO:0000256" key="1">
    <source>
        <dbReference type="SAM" id="Coils"/>
    </source>
</evidence>
<dbReference type="SUPFAM" id="SSF56112">
    <property type="entry name" value="Protein kinase-like (PK-like)"/>
    <property type="match status" value="1"/>
</dbReference>
<feature type="coiled-coil region" evidence="1">
    <location>
        <begin position="730"/>
        <end position="757"/>
    </location>
</feature>
<dbReference type="RefSeq" id="XP_028469837.1">
    <property type="nucleotide sequence ID" value="XM_028614677.1"/>
</dbReference>
<feature type="domain" description="Aminoglycoside phosphotransferase" evidence="3">
    <location>
        <begin position="552"/>
        <end position="856"/>
    </location>
</feature>
<dbReference type="InterPro" id="IPR002575">
    <property type="entry name" value="Aminoglycoside_PTrfase"/>
</dbReference>